<dbReference type="EMBL" id="FUYZ01000009">
    <property type="protein sequence ID" value="SKC02301.1"/>
    <property type="molecule type" value="Genomic_DNA"/>
</dbReference>
<protein>
    <recommendedName>
        <fullName evidence="4">DUF4013 domain-containing protein</fullName>
    </recommendedName>
</protein>
<evidence type="ECO:0000313" key="2">
    <source>
        <dbReference type="EMBL" id="SKC02301.1"/>
    </source>
</evidence>
<feature type="transmembrane region" description="Helical" evidence="1">
    <location>
        <begin position="31"/>
        <end position="50"/>
    </location>
</feature>
<feature type="transmembrane region" description="Helical" evidence="1">
    <location>
        <begin position="218"/>
        <end position="243"/>
    </location>
</feature>
<proteinExistence type="predicted"/>
<keyword evidence="1" id="KW-1133">Transmembrane helix</keyword>
<name>A0A1T5G1J5_9FLAO</name>
<feature type="transmembrane region" description="Helical" evidence="1">
    <location>
        <begin position="159"/>
        <end position="182"/>
    </location>
</feature>
<feature type="transmembrane region" description="Helical" evidence="1">
    <location>
        <begin position="263"/>
        <end position="287"/>
    </location>
</feature>
<keyword evidence="1" id="KW-0472">Membrane</keyword>
<keyword evidence="1" id="KW-0812">Transmembrane</keyword>
<organism evidence="2 3">
    <name type="scientific">Soonwooa buanensis</name>
    <dbReference type="NCBI Taxonomy" id="619805"/>
    <lineage>
        <taxon>Bacteria</taxon>
        <taxon>Pseudomonadati</taxon>
        <taxon>Bacteroidota</taxon>
        <taxon>Flavobacteriia</taxon>
        <taxon>Flavobacteriales</taxon>
        <taxon>Weeksellaceae</taxon>
        <taxon>Chryseobacterium group</taxon>
        <taxon>Soonwooa</taxon>
    </lineage>
</organism>
<dbReference type="AlphaFoldDB" id="A0A1T5G1J5"/>
<feature type="transmembrane region" description="Helical" evidence="1">
    <location>
        <begin position="132"/>
        <end position="153"/>
    </location>
</feature>
<evidence type="ECO:0000256" key="1">
    <source>
        <dbReference type="SAM" id="Phobius"/>
    </source>
</evidence>
<dbReference type="Proteomes" id="UP000191112">
    <property type="component" value="Unassembled WGS sequence"/>
</dbReference>
<reference evidence="2 3" key="1">
    <citation type="submission" date="2017-02" db="EMBL/GenBank/DDBJ databases">
        <authorList>
            <person name="Peterson S.W."/>
        </authorList>
    </citation>
    <scope>NUCLEOTIDE SEQUENCE [LARGE SCALE GENOMIC DNA]</scope>
    <source>
        <strain evidence="2 3">DSM 22323</strain>
    </source>
</reference>
<gene>
    <name evidence="2" type="ORF">SAMN05660477_02476</name>
</gene>
<evidence type="ECO:0008006" key="4">
    <source>
        <dbReference type="Google" id="ProtNLM"/>
    </source>
</evidence>
<dbReference type="STRING" id="619805.SAMN05660477_02476"/>
<evidence type="ECO:0000313" key="3">
    <source>
        <dbReference type="Proteomes" id="UP000191112"/>
    </source>
</evidence>
<keyword evidence="3" id="KW-1185">Reference proteome</keyword>
<sequence length="323" mass="37216">MQIFQERNFGNLVSDTFNFFRIYGKDYFKSYFIINGALLIIMTLLTIFFYREFFMQIFVANAGGQSYMFESYFSNNWPILVLVGIIAFILLFVISTVVYTFPIFYMKRIGEHQTKITTDELLSDMKKNIGKFFIFCLATSFIVAPVMMVMLAISSFLIVILVGFLLLILLAPAFYNVLYLTLYDYMSTNKTYFDALSNAARTVFGDMFNTQKTKFWKYWGSTLVLGVIIYIVSMAFSMIPYFMMIGNMSLNPNYDQINDPSTIFSGVMGVIFFVSYGVSILVSSIVYNLMAVNAGFMYYDSRQDLHRDLDIHEIDTIGNQTDA</sequence>
<feature type="transmembrane region" description="Helical" evidence="1">
    <location>
        <begin position="77"/>
        <end position="105"/>
    </location>
</feature>
<accession>A0A1T5G1J5</accession>